<organism evidence="3">
    <name type="scientific">uncultured Gemmatimonadaceae bacterium</name>
    <dbReference type="NCBI Taxonomy" id="246130"/>
    <lineage>
        <taxon>Bacteria</taxon>
        <taxon>Pseudomonadati</taxon>
        <taxon>Gemmatimonadota</taxon>
        <taxon>Gemmatimonadia</taxon>
        <taxon>Gemmatimonadales</taxon>
        <taxon>Gemmatimonadaceae</taxon>
        <taxon>environmental samples</taxon>
    </lineage>
</organism>
<feature type="compositionally biased region" description="Pro residues" evidence="1">
    <location>
        <begin position="295"/>
        <end position="305"/>
    </location>
</feature>
<reference evidence="3" key="1">
    <citation type="submission" date="2020-02" db="EMBL/GenBank/DDBJ databases">
        <authorList>
            <person name="Meier V. D."/>
        </authorList>
    </citation>
    <scope>NUCLEOTIDE SEQUENCE</scope>
    <source>
        <strain evidence="3">AVDCRST_MAG40</strain>
    </source>
</reference>
<dbReference type="PANTHER" id="PTHR34700">
    <property type="entry name" value="POTASSIUM BINDING PROTEIN KBP"/>
    <property type="match status" value="1"/>
</dbReference>
<dbReference type="SUPFAM" id="SSF54106">
    <property type="entry name" value="LysM domain"/>
    <property type="match status" value="1"/>
</dbReference>
<feature type="compositionally biased region" description="Basic and acidic residues" evidence="1">
    <location>
        <begin position="355"/>
        <end position="375"/>
    </location>
</feature>
<accession>A0A6J4M915</accession>
<evidence type="ECO:0000259" key="2">
    <source>
        <dbReference type="PROSITE" id="PS51782"/>
    </source>
</evidence>
<dbReference type="CDD" id="cd00118">
    <property type="entry name" value="LysM"/>
    <property type="match status" value="1"/>
</dbReference>
<dbReference type="Gene3D" id="3.10.350.10">
    <property type="entry name" value="LysM domain"/>
    <property type="match status" value="1"/>
</dbReference>
<dbReference type="AlphaFoldDB" id="A0A6J4M915"/>
<name>A0A6J4M915_9BACT</name>
<dbReference type="EMBL" id="CADCTX010000826">
    <property type="protein sequence ID" value="CAA9353209.1"/>
    <property type="molecule type" value="Genomic_DNA"/>
</dbReference>
<dbReference type="InterPro" id="IPR018392">
    <property type="entry name" value="LysM"/>
</dbReference>
<feature type="region of interest" description="Disordered" evidence="1">
    <location>
        <begin position="517"/>
        <end position="536"/>
    </location>
</feature>
<dbReference type="InterPro" id="IPR036779">
    <property type="entry name" value="LysM_dom_sf"/>
</dbReference>
<evidence type="ECO:0000256" key="1">
    <source>
        <dbReference type="SAM" id="MobiDB-lite"/>
    </source>
</evidence>
<gene>
    <name evidence="3" type="ORF">AVDCRST_MAG40-3012</name>
</gene>
<dbReference type="PANTHER" id="PTHR34700:SF4">
    <property type="entry name" value="PHAGE-LIKE ELEMENT PBSX PROTEIN XKDP"/>
    <property type="match status" value="1"/>
</dbReference>
<dbReference type="Pfam" id="PF01476">
    <property type="entry name" value="LysM"/>
    <property type="match status" value="1"/>
</dbReference>
<feature type="region of interest" description="Disordered" evidence="1">
    <location>
        <begin position="1"/>
        <end position="22"/>
    </location>
</feature>
<sequence>MNDVHRVRLAPRPLHPAEEPDRQPVRVALGEVLHDLPVRSRRGERHLVRAARVQHRLALNEPVDEGVRAARDQPFLEAELDRQRAAVQEPDELAARDVFQLAAAGRHVDVGVPGLAALGEHANAVRLGRVEGAQIGVPVHGVVLRRRVDADHLAPSAGGWREARHERAARRTRQLAHLDDRREGRVEGASVRGLLHQRWQEVEVHVATVRAVGDRRVRVVRARRPRRGSRRVGAGRRGADRSRQPQAPESFLQHVSPWQHGRPWYGEPARSLRAVPRGRARAMAVGRMRRGACQRPPPGCSPRDPPNGSDALGGLRRGHSMRRGPLPPHARRRARSVRDTCMPNRDTGRLTAHRRAADRPAAHRDDAGPPGHDGDVDAGCVTPARAHASRSVAGTAVIRPARAGCAPRPDPSPDHHRRADMSLSPKNALAALALAALPAVAAPSTAAAQDSAATTSVAARTHTVRRGDTLWDLSRSYLGDPFLWPELYRLNTAVVEDPHWIYPGERLVLPGAVAVSEEEEDESGADEATFATQTRSPVETPRLEAAAPARRAAAVRPGEILPAPYVDRDGGPAGAGRIVQSAALTSVRAGVDDEALLLNDEVYVTPPKGANPAAGDRYLVYTLGARVERLGQLVVPTGIVRVESAERGTAPRARLTQQFGRVFAGQLLLPLDAAAPATGEGPSAVEGGALSTVVWIPNEPVLPSLQRYLVLDASARGGTRVGDQFTLVRPRQAVAGSLPLPEEPIAVAQVVRVTRYAATAIVVSQEHPAIARGTRARVTAKMP</sequence>
<feature type="compositionally biased region" description="Basic residues" evidence="1">
    <location>
        <begin position="223"/>
        <end position="234"/>
    </location>
</feature>
<feature type="region of interest" description="Disordered" evidence="1">
    <location>
        <begin position="287"/>
        <end position="377"/>
    </location>
</feature>
<proteinExistence type="predicted"/>
<protein>
    <recommendedName>
        <fullName evidence="2">LysM domain-containing protein</fullName>
    </recommendedName>
</protein>
<dbReference type="InterPro" id="IPR052196">
    <property type="entry name" value="Bact_Kbp"/>
</dbReference>
<feature type="region of interest" description="Disordered" evidence="1">
    <location>
        <begin position="223"/>
        <end position="251"/>
    </location>
</feature>
<dbReference type="PROSITE" id="PS51782">
    <property type="entry name" value="LYSM"/>
    <property type="match status" value="1"/>
</dbReference>
<feature type="domain" description="LysM" evidence="2">
    <location>
        <begin position="460"/>
        <end position="509"/>
    </location>
</feature>
<evidence type="ECO:0000313" key="3">
    <source>
        <dbReference type="EMBL" id="CAA9353209.1"/>
    </source>
</evidence>
<dbReference type="SMART" id="SM00257">
    <property type="entry name" value="LysM"/>
    <property type="match status" value="1"/>
</dbReference>